<reference evidence="18 19" key="2">
    <citation type="submission" date="2024-07" db="EMBL/GenBank/DDBJ databases">
        <authorList>
            <person name="Akdeniz Z."/>
        </authorList>
    </citation>
    <scope>NUCLEOTIDE SEQUENCE [LARGE SCALE GENOMIC DNA]</scope>
</reference>
<organism evidence="17">
    <name type="scientific">Hexamita inflata</name>
    <dbReference type="NCBI Taxonomy" id="28002"/>
    <lineage>
        <taxon>Eukaryota</taxon>
        <taxon>Metamonada</taxon>
        <taxon>Diplomonadida</taxon>
        <taxon>Hexamitidae</taxon>
        <taxon>Hexamitinae</taxon>
        <taxon>Hexamita</taxon>
    </lineage>
</organism>
<evidence type="ECO:0000256" key="8">
    <source>
        <dbReference type="ARBA" id="ARBA00023017"/>
    </source>
</evidence>
<gene>
    <name evidence="18" type="ORF">HINF_LOCUS46774</name>
    <name evidence="17" type="ORF">HINF_LOCUS46791</name>
</gene>
<evidence type="ECO:0000259" key="14">
    <source>
        <dbReference type="Pfam" id="PF08385"/>
    </source>
</evidence>
<keyword evidence="11" id="KW-0505">Motor protein</keyword>
<dbReference type="InterPro" id="IPR013594">
    <property type="entry name" value="Dynein_heavy_tail"/>
</dbReference>
<dbReference type="GO" id="GO:0005524">
    <property type="term" value="F:ATP binding"/>
    <property type="evidence" value="ECO:0007669"/>
    <property type="project" value="UniProtKB-KW"/>
</dbReference>
<dbReference type="GO" id="GO:0045505">
    <property type="term" value="F:dynein intermediate chain binding"/>
    <property type="evidence" value="ECO:0007669"/>
    <property type="project" value="InterPro"/>
</dbReference>
<evidence type="ECO:0000256" key="13">
    <source>
        <dbReference type="ARBA" id="ARBA00023273"/>
    </source>
</evidence>
<protein>
    <submittedName>
        <fullName evidence="17">Outer-arm dynein gamma</fullName>
    </submittedName>
    <submittedName>
        <fullName evidence="18">Outer-arm_dynein gamma</fullName>
    </submittedName>
</protein>
<dbReference type="InterPro" id="IPR027417">
    <property type="entry name" value="P-loop_NTPase"/>
</dbReference>
<dbReference type="InterPro" id="IPR013602">
    <property type="entry name" value="Dynein_heavy_linker"/>
</dbReference>
<comment type="similarity">
    <text evidence="2">Belongs to the dynein heavy chain family.</text>
</comment>
<dbReference type="GO" id="GO:0005874">
    <property type="term" value="C:microtubule"/>
    <property type="evidence" value="ECO:0007669"/>
    <property type="project" value="UniProtKB-KW"/>
</dbReference>
<evidence type="ECO:0000256" key="11">
    <source>
        <dbReference type="ARBA" id="ARBA00023175"/>
    </source>
</evidence>
<dbReference type="InterPro" id="IPR035699">
    <property type="entry name" value="AAA_6"/>
</dbReference>
<keyword evidence="8" id="KW-0243">Dynein</keyword>
<keyword evidence="5" id="KW-0677">Repeat</keyword>
<accession>A0AA86QGZ1</accession>
<keyword evidence="9" id="KW-0175">Coiled coil</keyword>
<evidence type="ECO:0000313" key="19">
    <source>
        <dbReference type="Proteomes" id="UP001642409"/>
    </source>
</evidence>
<comment type="caution">
    <text evidence="17">The sequence shown here is derived from an EMBL/GenBank/DDBJ whole genome shotgun (WGS) entry which is preliminary data.</text>
</comment>
<dbReference type="PANTHER" id="PTHR46532">
    <property type="entry name" value="MALE FERTILITY FACTOR KL5"/>
    <property type="match status" value="1"/>
</dbReference>
<evidence type="ECO:0000256" key="4">
    <source>
        <dbReference type="ARBA" id="ARBA00022701"/>
    </source>
</evidence>
<evidence type="ECO:0000256" key="9">
    <source>
        <dbReference type="ARBA" id="ARBA00023054"/>
    </source>
</evidence>
<evidence type="ECO:0000313" key="17">
    <source>
        <dbReference type="EMBL" id="CAI9959146.1"/>
    </source>
</evidence>
<evidence type="ECO:0000259" key="15">
    <source>
        <dbReference type="Pfam" id="PF08393"/>
    </source>
</evidence>
<evidence type="ECO:0000256" key="7">
    <source>
        <dbReference type="ARBA" id="ARBA00022840"/>
    </source>
</evidence>
<dbReference type="Pfam" id="PF08393">
    <property type="entry name" value="DHC_N2"/>
    <property type="match status" value="1"/>
</dbReference>
<evidence type="ECO:0000256" key="5">
    <source>
        <dbReference type="ARBA" id="ARBA00022737"/>
    </source>
</evidence>
<dbReference type="Proteomes" id="UP001642409">
    <property type="component" value="Unassembled WGS sequence"/>
</dbReference>
<dbReference type="GO" id="GO:0005858">
    <property type="term" value="C:axonemal dynein complex"/>
    <property type="evidence" value="ECO:0007669"/>
    <property type="project" value="TreeGrafter"/>
</dbReference>
<keyword evidence="6" id="KW-0547">Nucleotide-binding</keyword>
<evidence type="ECO:0000256" key="10">
    <source>
        <dbReference type="ARBA" id="ARBA00023069"/>
    </source>
</evidence>
<dbReference type="PANTHER" id="PTHR46532:SF4">
    <property type="entry name" value="AAA+ ATPASE DOMAIN-CONTAINING PROTEIN"/>
    <property type="match status" value="1"/>
</dbReference>
<dbReference type="SUPFAM" id="SSF52540">
    <property type="entry name" value="P-loop containing nucleoside triphosphate hydrolases"/>
    <property type="match status" value="1"/>
</dbReference>
<evidence type="ECO:0000256" key="12">
    <source>
        <dbReference type="ARBA" id="ARBA00023212"/>
    </source>
</evidence>
<feature type="domain" description="Dynein heavy chain tail" evidence="14">
    <location>
        <begin position="188"/>
        <end position="728"/>
    </location>
</feature>
<dbReference type="Gene3D" id="1.20.58.1120">
    <property type="match status" value="1"/>
</dbReference>
<keyword evidence="3" id="KW-0963">Cytoplasm</keyword>
<dbReference type="FunFam" id="3.40.50.300:FF:000044">
    <property type="entry name" value="Dynein heavy chain 5, axonemal"/>
    <property type="match status" value="1"/>
</dbReference>
<keyword evidence="4" id="KW-0493">Microtubule</keyword>
<feature type="domain" description="Dynein heavy chain hydrolytic ATP-binding dynein motor region" evidence="16">
    <location>
        <begin position="1824"/>
        <end position="1997"/>
    </location>
</feature>
<dbReference type="InterPro" id="IPR042228">
    <property type="entry name" value="Dynein_linker_3"/>
</dbReference>
<comment type="subcellular location">
    <subcellularLocation>
        <location evidence="1">Cytoplasm</location>
        <location evidence="1">Cytoskeleton</location>
        <location evidence="1">Cilium axoneme</location>
    </subcellularLocation>
</comment>
<sequence length="2069" mass="240936">MSLTADTRIRWIASHLADAFCADHGQMFDCISQGAVQQRIVSFYETSNNRTLMFQFIGGKLSASYKPQQLNDQEHVFYVVRLRSGPITGGQSDQDLASGLISAGFMSNIIILLSTVYFPATTEDSVSYMQKEFLTNLQQMCEIVTQKITLRTSFQNVDLNDPVQQLEAKNQFQILTQEISMLVQRVQRSSSTELLYWKTQNCIFNYILRELEKATWIKPTLQMLIQQKQQVIVNNYEKLTQAIKKQHTESEDSVKYLNKIYLVLNQIKSKPINLISTEQIFQNVKMLLKSAKYYNEQDNVTKLLIEIIHELVLQVKAQLHVKSLLDYDYNIFKQARNKINNLYEQSLNQFVQLKLALNLHSSETQVFSSFLLFTQRLTQIDFVLKTESDFKTLNLCTISGVIQLQVQRNTLVSVFKNTQYNCLDERALQFSTDVQNYQLGINALEQNVVQFALEDGEIWERIHKVHQLLPILNRKQTEFQSILEGIMEQFSVLQSQWAHDLINEQLLTSNSWPDLICKINAILLLRQREHRLFTYFQRVYVKCGDLDITNEVIFQANYKYFNEYLTQVIIPEKYQPIFFQFPKVGKKICRAHKEFQLKVKDKLNLYTQRMNEMVSSYHENMVQPVFSIHEGILKLNLNSQVFTCYQTLKQAQFVNRKMNQNQIVIVNTFLTTKMHYDQLHEQISLFYSKKLNNALFDDLLKPLRMNFIRNVNAGVSQVNWTSTKLNAFVQCVINENILYSELVDYVNNGVQNRILGKIQNLKQNQFYTQTKEPIQINEYLDQKLTQFKKCANNINEESIEIASSTLELVQYVTLRYFTNQSKQQMVQDAVQSGIYSNICPNEIKIELTKDQMNISKQIFQVIETVKQQTYSTISECYISGINQFSQELSLQSKHHPQIIIDLVVMHPDYSLYPNFEIITNQLQKMKLQLLESADYIDLWDSPPNQKKILQIVSFNKMSDSMVQSTIRSKVMEKSTTQVADGPRKTFKQILNKNRNLLYLQISSDGKIQKIFKQIPNYLKVLNQFIDIYQKDPVFIVKQFYKTNPDLEAYKEQINILDSTREKVEKLQDDVKQGIFLLKMSEYKTYMLKKIQKFMDEYLKYINYSSVLRVQQIKNFQLETEESLKTKIVSIDTIRSIMKSLQKLRDFQTQFDQELYPVTEAYTYLKSKQLQISSQDEDALDNLRVKNAQLMNTASAVQVELRRVSPNYLSQLRTDNIELKETVKKFVEDYNQNGPLLQNIPPAEASTRLEIFIQKFEEVDQKYVSVNEGEILFGLTETIFAEVISFRKNLSLLSMLYTLYNDVNSKLDALNQQIFKKLNLEDLQDQIKAFQMRCLKLPQSMRQFQAYLDLKQKLADFDKIFPLIQMLLQPELIERHWRDLSKATHNDEWMNAYFQPETFILGTILNTDVIKYEDDITDIVNGAVREGEIEKKFKQVNELWTRMTFEFSEYKSNKLIFNSKIISEQVTQLEESQLLVSTLKSNKYNKPFKPQIELLDKQLCTIDEVLKLWVQNQQSFVYLDAVFQSGDISRQLPAEAKRFSQIDRQFTRLMNVSASIRNVIQITCVSEEVRILPILQTQIEMCQKNLSSYLEQKRNLFPRFCFVSDAVLLEILGNQSEPKQIQPYLTQIFDSVYQLGFSNEKNKIISMSDRSGETVDFTEPFVAGGVIEEWLQGLINRMQKTIKLILKAAVEESVEFINDLQKLVFEYPAQVALVVLQILWTQTCEQSIKANAKGDKRTMLACETRVNSFLSQLLVLIKAATFPKEYYKTAIETMITIQVHQLDIYKEISYITSIHDFNWLKQTRAYFDTQTDECYYEITDIPFAYAYEYLGVSERLVVTPLTDRCYITLAQAIGISMGGAPAGPAGTGKTETCKDLGKTVGQYVVVLNCSDQMDYLILGKIFRGIAQGGIYGDFDEFNRIDLSVMSVAAQQLGCIFSGIRQKKKQIIYTDGSMLKLNLNAAYFITMNPGYAGRVELLENLKALFRSVAMICLNHKRIALEKSLKRKEKSNTIAEMWQNVCFNVRNALYINYQHIYLTFINKQIIENISLQRFLEITQTQFLIIRNLAFQQ</sequence>
<keyword evidence="19" id="KW-1185">Reference proteome</keyword>
<keyword evidence="7" id="KW-0067">ATP-binding</keyword>
<dbReference type="EMBL" id="CAXDID020000207">
    <property type="protein sequence ID" value="CAL6055910.1"/>
    <property type="molecule type" value="Genomic_DNA"/>
</dbReference>
<evidence type="ECO:0000313" key="18">
    <source>
        <dbReference type="EMBL" id="CAL6055910.1"/>
    </source>
</evidence>
<dbReference type="InterPro" id="IPR042222">
    <property type="entry name" value="Dynein_2_N"/>
</dbReference>
<evidence type="ECO:0000256" key="2">
    <source>
        <dbReference type="ARBA" id="ARBA00008887"/>
    </source>
</evidence>
<evidence type="ECO:0000259" key="16">
    <source>
        <dbReference type="Pfam" id="PF12774"/>
    </source>
</evidence>
<dbReference type="Gene3D" id="3.20.180.20">
    <property type="entry name" value="Dynein heavy chain, N-terminal domain 2"/>
    <property type="match status" value="1"/>
</dbReference>
<dbReference type="Pfam" id="PF08385">
    <property type="entry name" value="DHC_N1"/>
    <property type="match status" value="1"/>
</dbReference>
<proteinExistence type="inferred from homology"/>
<keyword evidence="12" id="KW-0206">Cytoskeleton</keyword>
<name>A0AA86QGZ1_9EUKA</name>
<dbReference type="FunFam" id="3.20.180.20:FF:000001">
    <property type="entry name" value="Dynein axonemal heavy chain 5"/>
    <property type="match status" value="1"/>
</dbReference>
<evidence type="ECO:0000256" key="1">
    <source>
        <dbReference type="ARBA" id="ARBA00004430"/>
    </source>
</evidence>
<dbReference type="Pfam" id="PF12774">
    <property type="entry name" value="AAA_6"/>
    <property type="match status" value="1"/>
</dbReference>
<dbReference type="Gene3D" id="3.40.50.300">
    <property type="entry name" value="P-loop containing nucleotide triphosphate hydrolases"/>
    <property type="match status" value="1"/>
</dbReference>
<keyword evidence="10" id="KW-0969">Cilium</keyword>
<dbReference type="EMBL" id="CATOUU010000914">
    <property type="protein sequence ID" value="CAI9959146.1"/>
    <property type="molecule type" value="Genomic_DNA"/>
</dbReference>
<feature type="domain" description="Dynein heavy chain linker" evidence="15">
    <location>
        <begin position="1285"/>
        <end position="1687"/>
    </location>
</feature>
<dbReference type="GO" id="GO:0007018">
    <property type="term" value="P:microtubule-based movement"/>
    <property type="evidence" value="ECO:0007669"/>
    <property type="project" value="InterPro"/>
</dbReference>
<evidence type="ECO:0000256" key="6">
    <source>
        <dbReference type="ARBA" id="ARBA00022741"/>
    </source>
</evidence>
<keyword evidence="13" id="KW-0966">Cell projection</keyword>
<dbReference type="Gene3D" id="1.20.140.100">
    <property type="entry name" value="Dynein heavy chain, N-terminal domain 2"/>
    <property type="match status" value="1"/>
</dbReference>
<reference evidence="17" key="1">
    <citation type="submission" date="2023-06" db="EMBL/GenBank/DDBJ databases">
        <authorList>
            <person name="Kurt Z."/>
        </authorList>
    </citation>
    <scope>NUCLEOTIDE SEQUENCE</scope>
</reference>
<dbReference type="GO" id="GO:0051959">
    <property type="term" value="F:dynein light intermediate chain binding"/>
    <property type="evidence" value="ECO:0007669"/>
    <property type="project" value="InterPro"/>
</dbReference>
<evidence type="ECO:0000256" key="3">
    <source>
        <dbReference type="ARBA" id="ARBA00022490"/>
    </source>
</evidence>
<dbReference type="InterPro" id="IPR026983">
    <property type="entry name" value="DHC"/>
</dbReference>